<dbReference type="SUPFAM" id="SSF55486">
    <property type="entry name" value="Metalloproteases ('zincins'), catalytic domain"/>
    <property type="match status" value="1"/>
</dbReference>
<keyword evidence="1" id="KW-0482">Metalloprotease</keyword>
<dbReference type="PRINTS" id="PR00998">
    <property type="entry name" value="CRBOXYPTASET"/>
</dbReference>
<dbReference type="GO" id="GO:0046872">
    <property type="term" value="F:metal ion binding"/>
    <property type="evidence" value="ECO:0007669"/>
    <property type="project" value="UniProtKB-KW"/>
</dbReference>
<dbReference type="InterPro" id="IPR001333">
    <property type="entry name" value="Peptidase_M32_Taq"/>
</dbReference>
<comment type="function">
    <text evidence="1">Broad specificity carboxypetidase that releases amino acids sequentially from the C-terminus, including neutral, aromatic, polar and basic residues.</text>
</comment>
<evidence type="ECO:0000256" key="3">
    <source>
        <dbReference type="PIRSR" id="PIRSR006615-2"/>
    </source>
</evidence>
<comment type="similarity">
    <text evidence="1">Belongs to the peptidase M32 family.</text>
</comment>
<dbReference type="PANTHER" id="PTHR34217">
    <property type="entry name" value="METAL-DEPENDENT CARBOXYPEPTIDASE"/>
    <property type="match status" value="1"/>
</dbReference>
<comment type="cofactor">
    <cofactor evidence="2">
        <name>Zn(2+)</name>
        <dbReference type="ChEBI" id="CHEBI:29105"/>
    </cofactor>
    <text evidence="2">Binds 1 zinc ion per subunit.</text>
</comment>
<feature type="binding site" evidence="2">
    <location>
        <position position="265"/>
    </location>
    <ligand>
        <name>Zn(2+)</name>
        <dbReference type="ChEBI" id="CHEBI:29105"/>
        <note>catalytic</note>
    </ligand>
</feature>
<feature type="binding site" evidence="2">
    <location>
        <position position="295"/>
    </location>
    <ligand>
        <name>Zn(2+)</name>
        <dbReference type="ChEBI" id="CHEBI:29105"/>
        <note>catalytic</note>
    </ligand>
</feature>
<dbReference type="GO" id="GO:0004181">
    <property type="term" value="F:metallocarboxypeptidase activity"/>
    <property type="evidence" value="ECO:0007669"/>
    <property type="project" value="UniProtKB-UniRule"/>
</dbReference>
<feature type="active site" description="Proton donor/acceptor" evidence="3">
    <location>
        <position position="266"/>
    </location>
</feature>
<name>A0A386HRP3_9BACT</name>
<accession>A0A386HRP3</accession>
<dbReference type="EMBL" id="CP032489">
    <property type="protein sequence ID" value="AYD48628.1"/>
    <property type="molecule type" value="Genomic_DNA"/>
</dbReference>
<evidence type="ECO:0000256" key="1">
    <source>
        <dbReference type="PIRNR" id="PIRNR006615"/>
    </source>
</evidence>
<gene>
    <name evidence="4" type="ORF">D6B99_14060</name>
</gene>
<dbReference type="Proteomes" id="UP000266118">
    <property type="component" value="Chromosome"/>
</dbReference>
<keyword evidence="1" id="KW-0645">Protease</keyword>
<comment type="catalytic activity">
    <reaction evidence="1">
        <text>Release of a C-terminal amino acid with broad specificity, except for -Pro.</text>
        <dbReference type="EC" id="3.4.17.19"/>
    </reaction>
</comment>
<keyword evidence="1 4" id="KW-0121">Carboxypeptidase</keyword>
<keyword evidence="2" id="KW-0862">Zinc</keyword>
<dbReference type="PROSITE" id="PS52034">
    <property type="entry name" value="PEPTIDASE_M32"/>
    <property type="match status" value="1"/>
</dbReference>
<dbReference type="PANTHER" id="PTHR34217:SF1">
    <property type="entry name" value="CARBOXYPEPTIDASE 1"/>
    <property type="match status" value="1"/>
</dbReference>
<keyword evidence="1 2" id="KW-0479">Metal-binding</keyword>
<keyword evidence="1" id="KW-0378">Hydrolase</keyword>
<dbReference type="GO" id="GO:0006508">
    <property type="term" value="P:proteolysis"/>
    <property type="evidence" value="ECO:0007669"/>
    <property type="project" value="UniProtKB-UniRule"/>
</dbReference>
<organism evidence="4 5">
    <name type="scientific">Arachidicoccus soli</name>
    <dbReference type="NCBI Taxonomy" id="2341117"/>
    <lineage>
        <taxon>Bacteria</taxon>
        <taxon>Pseudomonadati</taxon>
        <taxon>Bacteroidota</taxon>
        <taxon>Chitinophagia</taxon>
        <taxon>Chitinophagales</taxon>
        <taxon>Chitinophagaceae</taxon>
        <taxon>Arachidicoccus</taxon>
    </lineage>
</organism>
<dbReference type="Pfam" id="PF02074">
    <property type="entry name" value="Peptidase_M32"/>
    <property type="match status" value="1"/>
</dbReference>
<keyword evidence="5" id="KW-1185">Reference proteome</keyword>
<evidence type="ECO:0000313" key="4">
    <source>
        <dbReference type="EMBL" id="AYD48628.1"/>
    </source>
</evidence>
<reference evidence="4 5" key="1">
    <citation type="submission" date="2018-09" db="EMBL/GenBank/DDBJ databases">
        <title>Arachidicoccus sp. nov., a bacterium isolated from soil.</title>
        <authorList>
            <person name="Weon H.-Y."/>
            <person name="Kwon S.-W."/>
            <person name="Lee S.A."/>
        </authorList>
    </citation>
    <scope>NUCLEOTIDE SEQUENCE [LARGE SCALE GENOMIC DNA]</scope>
    <source>
        <strain evidence="4 5">KIS59-12</strain>
    </source>
</reference>
<dbReference type="EC" id="3.4.17.19" evidence="1"/>
<sequence>MANTIQDLYQKYLATSHQIADIRYATAVLEWDQETYLPSKGAAARSRQLATLSEMAHKLSTEKVYGDIIEELLATGRLTGKELINVELSKENFDRQKKIPSKFVRELSESISGAYHLWIEARRKNDYDIFEPALNRLVKLKQQEAELLGYENHPYDALLKDYEKSASVKMLDNLFEAMTAPLKELLKKVLERGSVNDDFLRQFYPKQKQWDWGIYLIKELGFDFEAGRQDISEHPFTTNFSALDVRITTRIDEHDFANMNWSCIHETGHALYEQGLPYEDYGLPSGEYASLSIHESQSRFWENCIGRSKEFWQYYYPELQKHFPEQLGNISLNDFGKAINKVEPSLIRTEADELTYHFHIKIRYIIDKELIGGTLSTKNLRERWSELYKEYLNVIVQDDNTGCLQDVHWSHGSFGYFPTYSLGSFYAAQFWEKIKEDQPNALIDVQNGNLKDILAWLRKNIHSRGQQCKSSEALCEKVTGKPLHTDAFLRYLNEKLL</sequence>
<protein>
    <recommendedName>
        <fullName evidence="1">Metal-dependent carboxypeptidase</fullName>
        <ecNumber evidence="1">3.4.17.19</ecNumber>
    </recommendedName>
</protein>
<dbReference type="KEGG" id="ark:D6B99_14060"/>
<dbReference type="CDD" id="cd06460">
    <property type="entry name" value="M32_Taq"/>
    <property type="match status" value="1"/>
</dbReference>
<dbReference type="PIRSF" id="PIRSF006615">
    <property type="entry name" value="Zn_crbxpep_Taq"/>
    <property type="match status" value="1"/>
</dbReference>
<feature type="binding site" evidence="2">
    <location>
        <position position="269"/>
    </location>
    <ligand>
        <name>Zn(2+)</name>
        <dbReference type="ChEBI" id="CHEBI:29105"/>
        <note>catalytic</note>
    </ligand>
</feature>
<dbReference type="Gene3D" id="1.10.1370.30">
    <property type="match status" value="1"/>
</dbReference>
<evidence type="ECO:0000256" key="2">
    <source>
        <dbReference type="PIRSR" id="PIRSR006615-1"/>
    </source>
</evidence>
<proteinExistence type="inferred from homology"/>
<evidence type="ECO:0000313" key="5">
    <source>
        <dbReference type="Proteomes" id="UP000266118"/>
    </source>
</evidence>
<dbReference type="RefSeq" id="WP_119989556.1">
    <property type="nucleotide sequence ID" value="NZ_CP032489.1"/>
</dbReference>
<dbReference type="OrthoDB" id="9772308at2"/>
<dbReference type="AlphaFoldDB" id="A0A386HRP3"/>